<reference evidence="2 3" key="1">
    <citation type="submission" date="2017-02" db="EMBL/GenBank/DDBJ databases">
        <title>Genomes of Trichoderma spp. with biocontrol activity.</title>
        <authorList>
            <person name="Gardiner D."/>
            <person name="Kazan K."/>
            <person name="Vos C."/>
            <person name="Harvey P."/>
        </authorList>
    </citation>
    <scope>NUCLEOTIDE SEQUENCE [LARGE SCALE GENOMIC DNA]</scope>
    <source>
        <strain evidence="2 3">A5MH</strain>
    </source>
</reference>
<name>A0A2K0T6H4_9HYPO</name>
<evidence type="ECO:0000313" key="2">
    <source>
        <dbReference type="EMBL" id="PNP41120.1"/>
    </source>
</evidence>
<accession>A0A2K0T6H4</accession>
<keyword evidence="1" id="KW-0472">Membrane</keyword>
<gene>
    <name evidence="2" type="ORF">TGAMA5MH_06990</name>
</gene>
<sequence>MIDKSQCQTHTRTPWGSNPHRYDYRLRYLMMGLLCVCVLAVFIVSLVIIGDRALKNYQIVSSDDESPTTTVGPPLSTPYNATITNSVANVTTYNKSGRIT</sequence>
<dbReference type="Proteomes" id="UP000236546">
    <property type="component" value="Unassembled WGS sequence"/>
</dbReference>
<dbReference type="AlphaFoldDB" id="A0A2K0T6H4"/>
<comment type="caution">
    <text evidence="2">The sequence shown here is derived from an EMBL/GenBank/DDBJ whole genome shotgun (WGS) entry which is preliminary data.</text>
</comment>
<evidence type="ECO:0000313" key="3">
    <source>
        <dbReference type="Proteomes" id="UP000236546"/>
    </source>
</evidence>
<dbReference type="OrthoDB" id="3545167at2759"/>
<dbReference type="EMBL" id="MTYH01000059">
    <property type="protein sequence ID" value="PNP41120.1"/>
    <property type="molecule type" value="Genomic_DNA"/>
</dbReference>
<keyword evidence="1" id="KW-1133">Transmembrane helix</keyword>
<keyword evidence="1" id="KW-0812">Transmembrane</keyword>
<feature type="transmembrane region" description="Helical" evidence="1">
    <location>
        <begin position="28"/>
        <end position="49"/>
    </location>
</feature>
<organism evidence="2 3">
    <name type="scientific">Trichoderma gamsii</name>
    <dbReference type="NCBI Taxonomy" id="398673"/>
    <lineage>
        <taxon>Eukaryota</taxon>
        <taxon>Fungi</taxon>
        <taxon>Dikarya</taxon>
        <taxon>Ascomycota</taxon>
        <taxon>Pezizomycotina</taxon>
        <taxon>Sordariomycetes</taxon>
        <taxon>Hypocreomycetidae</taxon>
        <taxon>Hypocreales</taxon>
        <taxon>Hypocreaceae</taxon>
        <taxon>Trichoderma</taxon>
    </lineage>
</organism>
<proteinExistence type="predicted"/>
<protein>
    <submittedName>
        <fullName evidence="2">Uncharacterized protein</fullName>
    </submittedName>
</protein>
<evidence type="ECO:0000256" key="1">
    <source>
        <dbReference type="SAM" id="Phobius"/>
    </source>
</evidence>